<evidence type="ECO:0000256" key="1">
    <source>
        <dbReference type="ARBA" id="ARBA00001913"/>
    </source>
</evidence>
<evidence type="ECO:0000256" key="7">
    <source>
        <dbReference type="ARBA" id="ARBA00022898"/>
    </source>
</evidence>
<dbReference type="GO" id="GO:0030170">
    <property type="term" value="F:pyridoxal phosphate binding"/>
    <property type="evidence" value="ECO:0007669"/>
    <property type="project" value="InterPro"/>
</dbReference>
<feature type="domain" description="Tryptophan synthase beta chain-like PALP" evidence="9">
    <location>
        <begin position="19"/>
        <end position="310"/>
    </location>
</feature>
<comment type="cofactor">
    <cofactor evidence="2">
        <name>pyridoxal 5'-phosphate</name>
        <dbReference type="ChEBI" id="CHEBI:597326"/>
    </cofactor>
</comment>
<dbReference type="Pfam" id="PF00291">
    <property type="entry name" value="PALP"/>
    <property type="match status" value="1"/>
</dbReference>
<gene>
    <name evidence="10" type="ORF">JDN41_15920</name>
</gene>
<evidence type="ECO:0000313" key="10">
    <source>
        <dbReference type="EMBL" id="MBJ7545042.1"/>
    </source>
</evidence>
<accession>A0A8I1GDH5</accession>
<dbReference type="Proteomes" id="UP000623250">
    <property type="component" value="Unassembled WGS sequence"/>
</dbReference>
<dbReference type="InterPro" id="IPR036052">
    <property type="entry name" value="TrpB-like_PALP_sf"/>
</dbReference>
<dbReference type="GO" id="GO:0070179">
    <property type="term" value="P:D-serine biosynthetic process"/>
    <property type="evidence" value="ECO:0007669"/>
    <property type="project" value="TreeGrafter"/>
</dbReference>
<comment type="similarity">
    <text evidence="5">Belongs to the serine/threonine dehydratase family.</text>
</comment>
<proteinExistence type="inferred from homology"/>
<evidence type="ECO:0000259" key="9">
    <source>
        <dbReference type="Pfam" id="PF00291"/>
    </source>
</evidence>
<dbReference type="SUPFAM" id="SSF53686">
    <property type="entry name" value="Tryptophan synthase beta subunit-like PLP-dependent enzymes"/>
    <property type="match status" value="1"/>
</dbReference>
<evidence type="ECO:0000256" key="4">
    <source>
        <dbReference type="ARBA" id="ARBA00001946"/>
    </source>
</evidence>
<sequence length="334" mass="35442">MQTPTIDDIVDADKRIRPYAVETPLLEFGTLNEKLGGRILCKVEALQRTGSFKFRGAYNRVSRVDRQAYPGGVVACSSGNHAQGVAEAARLCEIDAAIVMPSDAPQIKIARTSASGADIVFYDRDTEDREAIARDLCEKLNADFIAPFNDPYVIAGQGTVGLELARQAEALGAKLDAVLAPASGGGLIAGVALAVKDRVPEAEIYSVEPKGFDDYARSLAADKRVRNEPGAKSICDALLMPEPGELTFALNKDRLAGGLAVSDSDVREAVAYAWRDLKLVLEPGGAVALAAILSGALDVEGRTVAIVLSGGNVDPHLFAEIISDNKELATLRHE</sequence>
<comment type="caution">
    <text evidence="10">The sequence shown here is derived from an EMBL/GenBank/DDBJ whole genome shotgun (WGS) entry which is preliminary data.</text>
</comment>
<keyword evidence="7" id="KW-0663">Pyridoxal phosphate</keyword>
<dbReference type="EMBL" id="JAEMUK010000084">
    <property type="protein sequence ID" value="MBJ7545042.1"/>
    <property type="molecule type" value="Genomic_DNA"/>
</dbReference>
<evidence type="ECO:0000313" key="11">
    <source>
        <dbReference type="Proteomes" id="UP000623250"/>
    </source>
</evidence>
<name>A0A8I1GDH5_9HYPH</name>
<evidence type="ECO:0000256" key="6">
    <source>
        <dbReference type="ARBA" id="ARBA00022842"/>
    </source>
</evidence>
<dbReference type="GO" id="GO:0030378">
    <property type="term" value="F:serine racemase activity"/>
    <property type="evidence" value="ECO:0007669"/>
    <property type="project" value="TreeGrafter"/>
</dbReference>
<evidence type="ECO:0000256" key="3">
    <source>
        <dbReference type="ARBA" id="ARBA00001936"/>
    </source>
</evidence>
<dbReference type="PANTHER" id="PTHR43050">
    <property type="entry name" value="SERINE / THREONINE RACEMASE FAMILY MEMBER"/>
    <property type="match status" value="1"/>
</dbReference>
<evidence type="ECO:0000256" key="8">
    <source>
        <dbReference type="ARBA" id="ARBA00023239"/>
    </source>
</evidence>
<dbReference type="PROSITE" id="PS00165">
    <property type="entry name" value="DEHYDRATASE_SER_THR"/>
    <property type="match status" value="1"/>
</dbReference>
<evidence type="ECO:0000256" key="5">
    <source>
        <dbReference type="ARBA" id="ARBA00010869"/>
    </source>
</evidence>
<keyword evidence="6" id="KW-0460">Magnesium</keyword>
<dbReference type="GO" id="GO:0018114">
    <property type="term" value="F:threonine racemase activity"/>
    <property type="evidence" value="ECO:0007669"/>
    <property type="project" value="TreeGrafter"/>
</dbReference>
<keyword evidence="8" id="KW-0456">Lyase</keyword>
<dbReference type="InterPro" id="IPR000634">
    <property type="entry name" value="Ser/Thr_deHydtase_PyrdxlP-BS"/>
</dbReference>
<dbReference type="CDD" id="cd01562">
    <property type="entry name" value="Thr-dehyd"/>
    <property type="match status" value="1"/>
</dbReference>
<comment type="cofactor">
    <cofactor evidence="4">
        <name>Mg(2+)</name>
        <dbReference type="ChEBI" id="CHEBI:18420"/>
    </cofactor>
</comment>
<protein>
    <submittedName>
        <fullName evidence="10">Threonine/serine dehydratase</fullName>
    </submittedName>
</protein>
<comment type="cofactor">
    <cofactor evidence="3">
        <name>Mn(2+)</name>
        <dbReference type="ChEBI" id="CHEBI:29035"/>
    </cofactor>
</comment>
<dbReference type="RefSeq" id="WP_037239355.1">
    <property type="nucleotide sequence ID" value="NZ_JAEMUK010000084.1"/>
</dbReference>
<dbReference type="PANTHER" id="PTHR43050:SF1">
    <property type="entry name" value="SERINE RACEMASE"/>
    <property type="match status" value="1"/>
</dbReference>
<organism evidence="10 11">
    <name type="scientific">Rhodomicrobium udaipurense</name>
    <dbReference type="NCBI Taxonomy" id="1202716"/>
    <lineage>
        <taxon>Bacteria</taxon>
        <taxon>Pseudomonadati</taxon>
        <taxon>Pseudomonadota</taxon>
        <taxon>Alphaproteobacteria</taxon>
        <taxon>Hyphomicrobiales</taxon>
        <taxon>Hyphomicrobiaceae</taxon>
        <taxon>Rhodomicrobium</taxon>
    </lineage>
</organism>
<dbReference type="GO" id="GO:0005524">
    <property type="term" value="F:ATP binding"/>
    <property type="evidence" value="ECO:0007669"/>
    <property type="project" value="TreeGrafter"/>
</dbReference>
<keyword evidence="11" id="KW-1185">Reference proteome</keyword>
<dbReference type="Gene3D" id="3.40.50.1100">
    <property type="match status" value="2"/>
</dbReference>
<dbReference type="FunFam" id="3.40.50.1100:FF:000005">
    <property type="entry name" value="Threonine dehydratase catabolic"/>
    <property type="match status" value="1"/>
</dbReference>
<comment type="cofactor">
    <cofactor evidence="1">
        <name>Ca(2+)</name>
        <dbReference type="ChEBI" id="CHEBI:29108"/>
    </cofactor>
</comment>
<dbReference type="GO" id="GO:0000287">
    <property type="term" value="F:magnesium ion binding"/>
    <property type="evidence" value="ECO:0007669"/>
    <property type="project" value="TreeGrafter"/>
</dbReference>
<dbReference type="AlphaFoldDB" id="A0A8I1GDH5"/>
<dbReference type="GO" id="GO:0003941">
    <property type="term" value="F:L-serine ammonia-lyase activity"/>
    <property type="evidence" value="ECO:0007669"/>
    <property type="project" value="TreeGrafter"/>
</dbReference>
<dbReference type="InterPro" id="IPR001926">
    <property type="entry name" value="TrpB-like_PALP"/>
</dbReference>
<evidence type="ECO:0000256" key="2">
    <source>
        <dbReference type="ARBA" id="ARBA00001933"/>
    </source>
</evidence>
<reference evidence="10 11" key="1">
    <citation type="submission" date="2020-12" db="EMBL/GenBank/DDBJ databases">
        <title>Revised draft genomes of Rhodomicrobium vannielii ATCC 17100 and Rhodomicrobium udaipurense JA643.</title>
        <authorList>
            <person name="Conners E.M."/>
            <person name="Davenport E.J."/>
            <person name="Bose A."/>
        </authorList>
    </citation>
    <scope>NUCLEOTIDE SEQUENCE [LARGE SCALE GENOMIC DNA]</scope>
    <source>
        <strain evidence="10 11">JA643</strain>
    </source>
</reference>